<dbReference type="Proteomes" id="UP000229641">
    <property type="component" value="Unassembled WGS sequence"/>
</dbReference>
<feature type="region of interest" description="Disordered" evidence="1">
    <location>
        <begin position="1"/>
        <end position="23"/>
    </location>
</feature>
<reference evidence="2 3" key="1">
    <citation type="submission" date="2017-09" db="EMBL/GenBank/DDBJ databases">
        <title>Depth-based differentiation of microbial function through sediment-hosted aquifers and enrichment of novel symbionts in the deep terrestrial subsurface.</title>
        <authorList>
            <person name="Probst A.J."/>
            <person name="Ladd B."/>
            <person name="Jarett J.K."/>
            <person name="Geller-Mcgrath D.E."/>
            <person name="Sieber C.M."/>
            <person name="Emerson J.B."/>
            <person name="Anantharaman K."/>
            <person name="Thomas B.C."/>
            <person name="Malmstrom R."/>
            <person name="Stieglmeier M."/>
            <person name="Klingl A."/>
            <person name="Woyke T."/>
            <person name="Ryan C.M."/>
            <person name="Banfield J.F."/>
        </authorList>
    </citation>
    <scope>NUCLEOTIDE SEQUENCE [LARGE SCALE GENOMIC DNA]</scope>
    <source>
        <strain evidence="2">CG11_big_fil_rev_8_21_14_0_20_42_13</strain>
    </source>
</reference>
<proteinExistence type="predicted"/>
<evidence type="ECO:0000313" key="3">
    <source>
        <dbReference type="Proteomes" id="UP000229641"/>
    </source>
</evidence>
<dbReference type="EMBL" id="PCWA01000096">
    <property type="protein sequence ID" value="PIQ88597.1"/>
    <property type="molecule type" value="Genomic_DNA"/>
</dbReference>
<feature type="compositionally biased region" description="Basic residues" evidence="1">
    <location>
        <begin position="1"/>
        <end position="13"/>
    </location>
</feature>
<evidence type="ECO:0000256" key="1">
    <source>
        <dbReference type="SAM" id="MobiDB-lite"/>
    </source>
</evidence>
<name>A0A2H0LW66_9BACT</name>
<accession>A0A2H0LW66</accession>
<dbReference type="AlphaFoldDB" id="A0A2H0LW66"/>
<comment type="caution">
    <text evidence="2">The sequence shown here is derived from an EMBL/GenBank/DDBJ whole genome shotgun (WGS) entry which is preliminary data.</text>
</comment>
<organism evidence="2 3">
    <name type="scientific">Candidatus Ghiorseimicrobium undicola</name>
    <dbReference type="NCBI Taxonomy" id="1974746"/>
    <lineage>
        <taxon>Bacteria</taxon>
        <taxon>Pseudomonadati</taxon>
        <taxon>Candidatus Omnitrophota</taxon>
        <taxon>Candidatus Ghiorseimicrobium</taxon>
    </lineage>
</organism>
<evidence type="ECO:0000313" key="2">
    <source>
        <dbReference type="EMBL" id="PIQ88597.1"/>
    </source>
</evidence>
<protein>
    <submittedName>
        <fullName evidence="2">Uncharacterized protein</fullName>
    </submittedName>
</protein>
<sequence length="61" mass="7300">MGRLRRRLSRRAKRDYSGKKPRAFPPDSLLESRLIYWYNNPCLPKDNLGHFNFLITCLIFS</sequence>
<gene>
    <name evidence="2" type="ORF">COV72_07645</name>
</gene>